<evidence type="ECO:0000256" key="1">
    <source>
        <dbReference type="ARBA" id="ARBA00023125"/>
    </source>
</evidence>
<organism evidence="3 4">
    <name type="scientific">Williamsia sterculiae</name>
    <dbReference type="NCBI Taxonomy" id="1344003"/>
    <lineage>
        <taxon>Bacteria</taxon>
        <taxon>Bacillati</taxon>
        <taxon>Actinomycetota</taxon>
        <taxon>Actinomycetes</taxon>
        <taxon>Mycobacteriales</taxon>
        <taxon>Nocardiaceae</taxon>
        <taxon>Williamsia</taxon>
    </lineage>
</organism>
<dbReference type="SUPFAM" id="SSF46689">
    <property type="entry name" value="Homeodomain-like"/>
    <property type="match status" value="1"/>
</dbReference>
<evidence type="ECO:0000259" key="2">
    <source>
        <dbReference type="Pfam" id="PF00440"/>
    </source>
</evidence>
<dbReference type="InterPro" id="IPR001647">
    <property type="entry name" value="HTH_TetR"/>
</dbReference>
<keyword evidence="1" id="KW-0238">DNA-binding</keyword>
<dbReference type="Proteomes" id="UP000186218">
    <property type="component" value="Unassembled WGS sequence"/>
</dbReference>
<sequence>MSRVTLLSRQFAIPSDHHAGRRVISATRDTVSPVDTPNRTGGTYRVDMPSTVSRDAYYETGLVVLSELGFGGFKLAEVCRRLEVTTGSFYHYFRNWSAYTAGLVEFWRARRVAALDDDVRPESDPRARIGRMIAVSLRQPSGTDGAIRVWSQIDPRIRETQTQVDEARQEILRSAAQQVLGDARQAELVAEWAMYLLIGHEQTSLSPDQAGLEWLLDQLLAALDSGGFTDVPARISASTSADANLVDRSTSDPRAAL</sequence>
<dbReference type="Gene3D" id="1.10.357.10">
    <property type="entry name" value="Tetracycline Repressor, domain 2"/>
    <property type="match status" value="1"/>
</dbReference>
<name>A0A1N7FSD0_9NOCA</name>
<protein>
    <submittedName>
        <fullName evidence="3">Transcriptional regulator, TetR family</fullName>
    </submittedName>
</protein>
<dbReference type="GO" id="GO:0003677">
    <property type="term" value="F:DNA binding"/>
    <property type="evidence" value="ECO:0007669"/>
    <property type="project" value="UniProtKB-KW"/>
</dbReference>
<gene>
    <name evidence="3" type="ORF">SAMN05445060_2246</name>
</gene>
<reference evidence="3 4" key="1">
    <citation type="submission" date="2017-01" db="EMBL/GenBank/DDBJ databases">
        <authorList>
            <person name="Mah S.A."/>
            <person name="Swanson W.J."/>
            <person name="Moy G.W."/>
            <person name="Vacquier V.D."/>
        </authorList>
    </citation>
    <scope>NUCLEOTIDE SEQUENCE [LARGE SCALE GENOMIC DNA]</scope>
    <source>
        <strain evidence="3 4">CPCC 203464</strain>
    </source>
</reference>
<keyword evidence="4" id="KW-1185">Reference proteome</keyword>
<evidence type="ECO:0000313" key="4">
    <source>
        <dbReference type="Proteomes" id="UP000186218"/>
    </source>
</evidence>
<dbReference type="AlphaFoldDB" id="A0A1N7FSD0"/>
<dbReference type="InterPro" id="IPR009057">
    <property type="entry name" value="Homeodomain-like_sf"/>
</dbReference>
<feature type="domain" description="HTH tetR-type" evidence="2">
    <location>
        <begin position="61"/>
        <end position="95"/>
    </location>
</feature>
<dbReference type="EMBL" id="FTNT01000006">
    <property type="protein sequence ID" value="SIS03243.1"/>
    <property type="molecule type" value="Genomic_DNA"/>
</dbReference>
<evidence type="ECO:0000313" key="3">
    <source>
        <dbReference type="EMBL" id="SIS03243.1"/>
    </source>
</evidence>
<dbReference type="Pfam" id="PF00440">
    <property type="entry name" value="TetR_N"/>
    <property type="match status" value="1"/>
</dbReference>
<proteinExistence type="predicted"/>
<dbReference type="STRING" id="1344003.SAMN05445060_2246"/>
<accession>A0A1N7FSD0</accession>